<keyword evidence="5 10" id="KW-0378">Hydrolase</keyword>
<evidence type="ECO:0000256" key="7">
    <source>
        <dbReference type="ARBA" id="ARBA00024574"/>
    </source>
</evidence>
<dbReference type="EC" id="3.2.1.37" evidence="8"/>
<dbReference type="Gene3D" id="3.40.50.1700">
    <property type="entry name" value="Glycoside hydrolase family 3 C-terminal domain"/>
    <property type="match status" value="1"/>
</dbReference>
<keyword evidence="11" id="KW-1185">Reference proteome</keyword>
<dbReference type="SUPFAM" id="SSF52279">
    <property type="entry name" value="Beta-D-glucan exohydrolase, C-terminal domain"/>
    <property type="match status" value="1"/>
</dbReference>
<keyword evidence="6" id="KW-0326">Glycosidase</keyword>
<dbReference type="InterPro" id="IPR013783">
    <property type="entry name" value="Ig-like_fold"/>
</dbReference>
<evidence type="ECO:0000313" key="11">
    <source>
        <dbReference type="Proteomes" id="UP000077266"/>
    </source>
</evidence>
<dbReference type="GO" id="GO:0045493">
    <property type="term" value="P:xylan catabolic process"/>
    <property type="evidence" value="ECO:0007669"/>
    <property type="project" value="UniProtKB-UniPathway"/>
</dbReference>
<comment type="similarity">
    <text evidence="2">Belongs to the glycosyl hydrolase 3 family.</text>
</comment>
<dbReference type="GO" id="GO:0031222">
    <property type="term" value="P:arabinan catabolic process"/>
    <property type="evidence" value="ECO:0007669"/>
    <property type="project" value="TreeGrafter"/>
</dbReference>
<evidence type="ECO:0000256" key="3">
    <source>
        <dbReference type="ARBA" id="ARBA00022651"/>
    </source>
</evidence>
<dbReference type="PANTHER" id="PTHR42721">
    <property type="entry name" value="SUGAR HYDROLASE-RELATED"/>
    <property type="match status" value="1"/>
</dbReference>
<dbReference type="STRING" id="1314781.A0A165PTC3"/>
<name>A0A165PTC3_EXIGL</name>
<evidence type="ECO:0000256" key="5">
    <source>
        <dbReference type="ARBA" id="ARBA00022801"/>
    </source>
</evidence>
<dbReference type="InParanoid" id="A0A165PTC3"/>
<evidence type="ECO:0000256" key="8">
    <source>
        <dbReference type="ARBA" id="ARBA00026107"/>
    </source>
</evidence>
<proteinExistence type="inferred from homology"/>
<evidence type="ECO:0000313" key="10">
    <source>
        <dbReference type="EMBL" id="KZW02642.1"/>
    </source>
</evidence>
<keyword evidence="3" id="KW-0858">Xylan degradation</keyword>
<feature type="domain" description="Fibronectin type III-like" evidence="9">
    <location>
        <begin position="678"/>
        <end position="748"/>
    </location>
</feature>
<dbReference type="GO" id="GO:0046556">
    <property type="term" value="F:alpha-L-arabinofuranosidase activity"/>
    <property type="evidence" value="ECO:0007669"/>
    <property type="project" value="TreeGrafter"/>
</dbReference>
<dbReference type="InterPro" id="IPR017853">
    <property type="entry name" value="GH"/>
</dbReference>
<keyword evidence="3" id="KW-0624">Polysaccharide degradation</keyword>
<evidence type="ECO:0000256" key="4">
    <source>
        <dbReference type="ARBA" id="ARBA00022729"/>
    </source>
</evidence>
<dbReference type="InterPro" id="IPR002772">
    <property type="entry name" value="Glyco_hydro_3_C"/>
</dbReference>
<evidence type="ECO:0000256" key="1">
    <source>
        <dbReference type="ARBA" id="ARBA00004851"/>
    </source>
</evidence>
<dbReference type="InterPro" id="IPR026891">
    <property type="entry name" value="Fn3-like"/>
</dbReference>
<dbReference type="Gene3D" id="2.60.40.10">
    <property type="entry name" value="Immunoglobulins"/>
    <property type="match status" value="1"/>
</dbReference>
<keyword evidence="3" id="KW-0119">Carbohydrate metabolism</keyword>
<dbReference type="OrthoDB" id="47059at2759"/>
<dbReference type="Pfam" id="PF01915">
    <property type="entry name" value="Glyco_hydro_3_C"/>
    <property type="match status" value="1"/>
</dbReference>
<gene>
    <name evidence="10" type="ORF">EXIGLDRAFT_732896</name>
</gene>
<dbReference type="InterPro" id="IPR036881">
    <property type="entry name" value="Glyco_hydro_3_C_sf"/>
</dbReference>
<evidence type="ECO:0000259" key="9">
    <source>
        <dbReference type="SMART" id="SM01217"/>
    </source>
</evidence>
<evidence type="ECO:0000256" key="6">
    <source>
        <dbReference type="ARBA" id="ARBA00023295"/>
    </source>
</evidence>
<organism evidence="10 11">
    <name type="scientific">Exidia glandulosa HHB12029</name>
    <dbReference type="NCBI Taxonomy" id="1314781"/>
    <lineage>
        <taxon>Eukaryota</taxon>
        <taxon>Fungi</taxon>
        <taxon>Dikarya</taxon>
        <taxon>Basidiomycota</taxon>
        <taxon>Agaricomycotina</taxon>
        <taxon>Agaricomycetes</taxon>
        <taxon>Auriculariales</taxon>
        <taxon>Exidiaceae</taxon>
        <taxon>Exidia</taxon>
    </lineage>
</organism>
<dbReference type="UniPathway" id="UPA00114"/>
<dbReference type="SUPFAM" id="SSF51445">
    <property type="entry name" value="(Trans)glycosidases"/>
    <property type="match status" value="1"/>
</dbReference>
<dbReference type="EMBL" id="KV425887">
    <property type="protein sequence ID" value="KZW02642.1"/>
    <property type="molecule type" value="Genomic_DNA"/>
</dbReference>
<dbReference type="Gene3D" id="3.20.20.300">
    <property type="entry name" value="Glycoside hydrolase, family 3, N-terminal domain"/>
    <property type="match status" value="1"/>
</dbReference>
<evidence type="ECO:0000256" key="2">
    <source>
        <dbReference type="ARBA" id="ARBA00005336"/>
    </source>
</evidence>
<protein>
    <recommendedName>
        <fullName evidence="8">xylan 1,4-beta-xylosidase</fullName>
        <ecNumber evidence="8">3.2.1.37</ecNumber>
    </recommendedName>
</protein>
<dbReference type="InterPro" id="IPR044993">
    <property type="entry name" value="BXL"/>
</dbReference>
<dbReference type="GO" id="GO:0009044">
    <property type="term" value="F:xylan 1,4-beta-xylosidase activity"/>
    <property type="evidence" value="ECO:0007669"/>
    <property type="project" value="UniProtKB-EC"/>
</dbReference>
<dbReference type="PANTHER" id="PTHR42721:SF3">
    <property type="entry name" value="BETA-D-XYLOSIDASE 5-RELATED"/>
    <property type="match status" value="1"/>
</dbReference>
<dbReference type="InterPro" id="IPR036962">
    <property type="entry name" value="Glyco_hydro_3_N_sf"/>
</dbReference>
<reference evidence="10 11" key="1">
    <citation type="journal article" date="2016" name="Mol. Biol. Evol.">
        <title>Comparative Genomics of Early-Diverging Mushroom-Forming Fungi Provides Insights into the Origins of Lignocellulose Decay Capabilities.</title>
        <authorList>
            <person name="Nagy L.G."/>
            <person name="Riley R."/>
            <person name="Tritt A."/>
            <person name="Adam C."/>
            <person name="Daum C."/>
            <person name="Floudas D."/>
            <person name="Sun H."/>
            <person name="Yadav J.S."/>
            <person name="Pangilinan J."/>
            <person name="Larsson K.H."/>
            <person name="Matsuura K."/>
            <person name="Barry K."/>
            <person name="Labutti K."/>
            <person name="Kuo R."/>
            <person name="Ohm R.A."/>
            <person name="Bhattacharya S.S."/>
            <person name="Shirouzu T."/>
            <person name="Yoshinaga Y."/>
            <person name="Martin F.M."/>
            <person name="Grigoriev I.V."/>
            <person name="Hibbett D.S."/>
        </authorList>
    </citation>
    <scope>NUCLEOTIDE SEQUENCE [LARGE SCALE GENOMIC DNA]</scope>
    <source>
        <strain evidence="10 11">HHB12029</strain>
    </source>
</reference>
<dbReference type="AlphaFoldDB" id="A0A165PTC3"/>
<sequence length="772" mass="82750">MASSLQLLGLNSPPQAALFSASTGRGTAWADFPDCVNGPLKDNLVCDTTASHTARAQALINEFTLDELVNNTINTSPGVPRLGLPAYQWWSEALHGVAGANPGVHFAPAGENFSHATSFPQPILMGAAFDDQLVHDVATVISTEARAFNNFGFAGIDYFTPNINPFRDPRWGRGQETPGEDPLHISRYVYHLVTALQGGVGPSPYFKVMADCKHFAGYDLEDWEGIDRFHFDAQISTQDLAEFYTPMFKSCVRDAKVASVMCSYNSVNGVPSCANPFLLQDLIRDFYGLGEGWITSDCDAIDNVWSTHNFTDDAASASAISLLAGTDVDCGSTYAAALGTAVNQSLVSADDVKQSLVRLYSGLVRTGYFDPPEQQPFRQLNWDDVDLDSSRALALTAAEMGIVLMKNDGILPLTPDDFPNVVMVGPWGNQTTMLQGNYFGTAPFIVSPRQGFVDAGFNVTFFNGTVGSNGTDTTGFAEAVDAAGSADLIVFVGGPDEIVERESRDRINITWPGVQLDLIRELAAVGKPFVVVQFGGGQVDDTELKANSSVNALLWAGYPGQSGGTAVANIVTGKTAPAGRLPITQYPADFISVPMTDMTLRPSNSSPGRTYKWFTGEPVFEFGFGLHFTNFSVNWAAPPPASFDIAELVSNANSFVDLAPFHTFTVNVTNTGSVASDYVTLLFSNTTAGPSPAPLKELVSYARVKGLEPGASKTASLVVTLGSIARVDEDGHSVLFPGNYTVFVDTTRDISHSFELVGNETRILTFPQPPSP</sequence>
<comment type="catalytic activity">
    <reaction evidence="7">
        <text>Hydrolysis of (1-&gt;4)-beta-D-xylans, to remove successive D-xylose residues from the non-reducing termini.</text>
        <dbReference type="EC" id="3.2.1.37"/>
    </reaction>
</comment>
<dbReference type="Proteomes" id="UP000077266">
    <property type="component" value="Unassembled WGS sequence"/>
</dbReference>
<dbReference type="InterPro" id="IPR001764">
    <property type="entry name" value="Glyco_hydro_3_N"/>
</dbReference>
<comment type="pathway">
    <text evidence="1">Glycan degradation; xylan degradation.</text>
</comment>
<dbReference type="Pfam" id="PF14310">
    <property type="entry name" value="Fn3-like"/>
    <property type="match status" value="1"/>
</dbReference>
<keyword evidence="4" id="KW-0732">Signal</keyword>
<dbReference type="SMART" id="SM01217">
    <property type="entry name" value="Fn3_like"/>
    <property type="match status" value="1"/>
</dbReference>
<accession>A0A165PTC3</accession>
<dbReference type="Pfam" id="PF00933">
    <property type="entry name" value="Glyco_hydro_3"/>
    <property type="match status" value="1"/>
</dbReference>